<proteinExistence type="predicted"/>
<feature type="region of interest" description="Disordered" evidence="1">
    <location>
        <begin position="417"/>
        <end position="603"/>
    </location>
</feature>
<dbReference type="Pfam" id="PF00078">
    <property type="entry name" value="RVT_1"/>
    <property type="match status" value="1"/>
</dbReference>
<dbReference type="InterPro" id="IPR000477">
    <property type="entry name" value="RT_dom"/>
</dbReference>
<dbReference type="InterPro" id="IPR036691">
    <property type="entry name" value="Endo/exonu/phosph_ase_sf"/>
</dbReference>
<dbReference type="EMBL" id="DF847088">
    <property type="protein sequence ID" value="GAT51246.1"/>
    <property type="molecule type" value="Genomic_DNA"/>
</dbReference>
<dbReference type="Proteomes" id="UP000815677">
    <property type="component" value="Unassembled WGS sequence"/>
</dbReference>
<dbReference type="Gene3D" id="3.60.10.10">
    <property type="entry name" value="Endonuclease/exonuclease/phosphatase"/>
    <property type="match status" value="1"/>
</dbReference>
<feature type="compositionally biased region" description="Polar residues" evidence="1">
    <location>
        <begin position="546"/>
        <end position="560"/>
    </location>
</feature>
<keyword evidence="4" id="KW-0548">Nucleotidyltransferase</keyword>
<evidence type="ECO:0000313" key="5">
    <source>
        <dbReference type="Proteomes" id="UP000815677"/>
    </source>
</evidence>
<feature type="compositionally biased region" description="Polar residues" evidence="1">
    <location>
        <begin position="470"/>
        <end position="479"/>
    </location>
</feature>
<organism evidence="4 5">
    <name type="scientific">Mycena chlorophos</name>
    <name type="common">Agaric fungus</name>
    <name type="synonym">Agaricus chlorophos</name>
    <dbReference type="NCBI Taxonomy" id="658473"/>
    <lineage>
        <taxon>Eukaryota</taxon>
        <taxon>Fungi</taxon>
        <taxon>Dikarya</taxon>
        <taxon>Basidiomycota</taxon>
        <taxon>Agaricomycotina</taxon>
        <taxon>Agaricomycetes</taxon>
        <taxon>Agaricomycetidae</taxon>
        <taxon>Agaricales</taxon>
        <taxon>Marasmiineae</taxon>
        <taxon>Mycenaceae</taxon>
        <taxon>Mycena</taxon>
    </lineage>
</organism>
<name>A0ABQ0LJB4_MYCCL</name>
<dbReference type="InterPro" id="IPR005135">
    <property type="entry name" value="Endo/exonuclease/phosphatase"/>
</dbReference>
<keyword evidence="5" id="KW-1185">Reference proteome</keyword>
<keyword evidence="4" id="KW-0808">Transferase</keyword>
<keyword evidence="4" id="KW-0695">RNA-directed DNA polymerase</keyword>
<dbReference type="PANTHER" id="PTHR33481:SF1">
    <property type="entry name" value="ENDONUCLEASE_EXONUCLEASE_PHOSPHATASE DOMAIN-CONTAINING PROTEIN-RELATED"/>
    <property type="match status" value="1"/>
</dbReference>
<sequence>MLHLAQINSWKSKSPLETLTTSDDLDIICVQEPHIHETINARDFPQYALIYPDSFATHRVSVYVKLSSIPAATICPRPDLSDCGDILVVEFRLGKVAFTLINLYIDCKTRAGVGLLQGVLKRLDPLAKKLLVCDSNSHHFLWDTTTKTPIRAEDHDFFDLITKHALLLITPPDVATHTSGNVIDLGFASPSMYMSVHATVDPSLCVGSDHLPIHYTIDFDVMRFASNKFNSSKMDLDKFLGFLRDALSERQVPIITMEEELNAAASLLNELILSGLEFSTPKHRPSTMAKRWWTPRLTNLLRLMRRAWRWYQKTLAPSAFKQWISARRTFCRAITVAKQLAWSDFVQELSRIDVFKALNRLKERRSAVFPAIIDPETGTAHTSHEDRGRLLGRAWFGTQAVKIQVNTPTPHVTVDARVADGTHGKRGGTVDGDAYPRQLSPPRADRRDYPLAPENTCVSPMIRLQYPKRPNSSTQSATRPSLEPPDVTLAPSADQAGSGAQSKRGGTGNERINVRVLSPPRADRQEIPLTPAPNVTSEAPTDFCDRQTSLDPDLSSSPNVTLAPRADQAGSGAHGKRGGTGNKRVCVRDLSPPRADRQDTLSAPDITFEARQISDPLSYAETIPIRGERSLATVTDEEIDHVIMSSSPWKAPDRFGIQMGHVQRGYPVLRPWILAIFRASVLLGCKPMVYKANSATPVPKPAKKDKTSPKAWRPVENYAHILGKPLERLIANRISFEAESLGFLSSSQHGGRPGHGTIQAVDGYIHRVKEQLDQGNVVSTLFYDLKGAFNRISHRVLVEELAALGFSRTIIRWVASFLHLHQVTVVIDGVVRAPAVTTVTGM</sequence>
<dbReference type="SUPFAM" id="SSF56219">
    <property type="entry name" value="DNase I-like"/>
    <property type="match status" value="1"/>
</dbReference>
<evidence type="ECO:0000313" key="4">
    <source>
        <dbReference type="EMBL" id="GAT51246.1"/>
    </source>
</evidence>
<dbReference type="GO" id="GO:0003964">
    <property type="term" value="F:RNA-directed DNA polymerase activity"/>
    <property type="evidence" value="ECO:0007669"/>
    <property type="project" value="UniProtKB-KW"/>
</dbReference>
<gene>
    <name evidence="4" type="ORF">MCHLO_08405</name>
</gene>
<protein>
    <submittedName>
        <fullName evidence="4">Reverse transcriptase</fullName>
    </submittedName>
</protein>
<evidence type="ECO:0000259" key="3">
    <source>
        <dbReference type="Pfam" id="PF14529"/>
    </source>
</evidence>
<dbReference type="Pfam" id="PF14529">
    <property type="entry name" value="Exo_endo_phos_2"/>
    <property type="match status" value="1"/>
</dbReference>
<reference evidence="4" key="1">
    <citation type="submission" date="2014-09" db="EMBL/GenBank/DDBJ databases">
        <title>Genome sequence of the luminous mushroom Mycena chlorophos for searching fungal bioluminescence genes.</title>
        <authorList>
            <person name="Tanaka Y."/>
            <person name="Kasuga D."/>
            <person name="Oba Y."/>
            <person name="Hase S."/>
            <person name="Sato K."/>
            <person name="Oba Y."/>
            <person name="Sakakibara Y."/>
        </authorList>
    </citation>
    <scope>NUCLEOTIDE SEQUENCE</scope>
</reference>
<feature type="domain" description="Endonuclease/exonuclease/phosphatase" evidence="3">
    <location>
        <begin position="99"/>
        <end position="213"/>
    </location>
</feature>
<feature type="non-terminal residue" evidence="4">
    <location>
        <position position="842"/>
    </location>
</feature>
<evidence type="ECO:0000256" key="1">
    <source>
        <dbReference type="SAM" id="MobiDB-lite"/>
    </source>
</evidence>
<dbReference type="PANTHER" id="PTHR33481">
    <property type="entry name" value="REVERSE TRANSCRIPTASE"/>
    <property type="match status" value="1"/>
</dbReference>
<evidence type="ECO:0000259" key="2">
    <source>
        <dbReference type="Pfam" id="PF00078"/>
    </source>
</evidence>
<accession>A0ABQ0LJB4</accession>
<feature type="domain" description="Reverse transcriptase" evidence="2">
    <location>
        <begin position="705"/>
        <end position="822"/>
    </location>
</feature>